<feature type="region of interest" description="Disordered" evidence="1">
    <location>
        <begin position="36"/>
        <end position="77"/>
    </location>
</feature>
<evidence type="ECO:0000313" key="2">
    <source>
        <dbReference type="EMBL" id="CAA9485438.1"/>
    </source>
</evidence>
<evidence type="ECO:0000256" key="1">
    <source>
        <dbReference type="SAM" id="MobiDB-lite"/>
    </source>
</evidence>
<name>A0A6J4RZV6_9ACTN</name>
<feature type="compositionally biased region" description="Low complexity" evidence="1">
    <location>
        <begin position="175"/>
        <end position="185"/>
    </location>
</feature>
<feature type="non-terminal residue" evidence="2">
    <location>
        <position position="1"/>
    </location>
</feature>
<dbReference type="EMBL" id="CADCVK010000270">
    <property type="protein sequence ID" value="CAA9485438.1"/>
    <property type="molecule type" value="Genomic_DNA"/>
</dbReference>
<feature type="non-terminal residue" evidence="2">
    <location>
        <position position="275"/>
    </location>
</feature>
<organism evidence="2">
    <name type="scientific">uncultured Rubrobacteraceae bacterium</name>
    <dbReference type="NCBI Taxonomy" id="349277"/>
    <lineage>
        <taxon>Bacteria</taxon>
        <taxon>Bacillati</taxon>
        <taxon>Actinomycetota</taxon>
        <taxon>Rubrobacteria</taxon>
        <taxon>Rubrobacterales</taxon>
        <taxon>Rubrobacteraceae</taxon>
        <taxon>environmental samples</taxon>
    </lineage>
</organism>
<feature type="region of interest" description="Disordered" evidence="1">
    <location>
        <begin position="124"/>
        <end position="228"/>
    </location>
</feature>
<accession>A0A6J4RZV6</accession>
<dbReference type="AlphaFoldDB" id="A0A6J4RZV6"/>
<feature type="compositionally biased region" description="Basic residues" evidence="1">
    <location>
        <begin position="202"/>
        <end position="211"/>
    </location>
</feature>
<feature type="compositionally biased region" description="Basic and acidic residues" evidence="1">
    <location>
        <begin position="36"/>
        <end position="51"/>
    </location>
</feature>
<feature type="compositionally biased region" description="Basic and acidic residues" evidence="1">
    <location>
        <begin position="212"/>
        <end position="224"/>
    </location>
</feature>
<reference evidence="2" key="1">
    <citation type="submission" date="2020-02" db="EMBL/GenBank/DDBJ databases">
        <authorList>
            <person name="Meier V. D."/>
        </authorList>
    </citation>
    <scope>NUCLEOTIDE SEQUENCE</scope>
    <source>
        <strain evidence="2">AVDCRST_MAG12</strain>
    </source>
</reference>
<protein>
    <submittedName>
        <fullName evidence="2">Uncharacterized protein</fullName>
    </submittedName>
</protein>
<gene>
    <name evidence="2" type="ORF">AVDCRST_MAG12-1774</name>
</gene>
<proteinExistence type="predicted"/>
<sequence length="275" mass="30175">GTADGAAAVHVHADRACGDGPRGGYVRGARGVRGPEEHGVYRGRVGAHDPARAGGGVPARPEPARGRGGRGCGHGSRHRLALSARDAARGHGHRRHLHRHVRPWHPAHEHHGLLPGLLAHALRQRARHRAAGPRPDLGSSAGRARVPPPLPQRAGADVIRPDARQGDGARGGQGALRAARAALPNRRGRRAGGRCRPDQRPPHHPRRRRLARHEQPAPHDGDLRRHSRFLRDSGPLRLLLLRRRLGCGHRPVLHRMLRHRLRRTRHAARQGLRRL</sequence>